<comment type="caution">
    <text evidence="2">The sequence shown here is derived from an EMBL/GenBank/DDBJ whole genome shotgun (WGS) entry which is preliminary data.</text>
</comment>
<accession>X0VBZ8</accession>
<sequence>DSLNAKLANAAKKLEDSKITPAINALNAFINAVEAQQGKKITQADAEALITAAQEIILVIESM</sequence>
<feature type="non-terminal residue" evidence="2">
    <location>
        <position position="1"/>
    </location>
</feature>
<proteinExistence type="predicted"/>
<gene>
    <name evidence="2" type="ORF">S01H1_35216</name>
</gene>
<protein>
    <recommendedName>
        <fullName evidence="1">FIMAH domain-containing protein</fullName>
    </recommendedName>
</protein>
<feature type="domain" description="FIMAH" evidence="1">
    <location>
        <begin position="2"/>
        <end position="57"/>
    </location>
</feature>
<organism evidence="2">
    <name type="scientific">marine sediment metagenome</name>
    <dbReference type="NCBI Taxonomy" id="412755"/>
    <lineage>
        <taxon>unclassified sequences</taxon>
        <taxon>metagenomes</taxon>
        <taxon>ecological metagenomes</taxon>
    </lineage>
</organism>
<dbReference type="EMBL" id="BARS01021993">
    <property type="protein sequence ID" value="GAG09973.1"/>
    <property type="molecule type" value="Genomic_DNA"/>
</dbReference>
<dbReference type="InterPro" id="IPR054470">
    <property type="entry name" value="FIMAH_dom"/>
</dbReference>
<reference evidence="2" key="1">
    <citation type="journal article" date="2014" name="Front. Microbiol.">
        <title>High frequency of phylogenetically diverse reductive dehalogenase-homologous genes in deep subseafloor sedimentary metagenomes.</title>
        <authorList>
            <person name="Kawai M."/>
            <person name="Futagami T."/>
            <person name="Toyoda A."/>
            <person name="Takaki Y."/>
            <person name="Nishi S."/>
            <person name="Hori S."/>
            <person name="Arai W."/>
            <person name="Tsubouchi T."/>
            <person name="Morono Y."/>
            <person name="Uchiyama I."/>
            <person name="Ito T."/>
            <person name="Fujiyama A."/>
            <person name="Inagaki F."/>
            <person name="Takami H."/>
        </authorList>
    </citation>
    <scope>NUCLEOTIDE SEQUENCE</scope>
    <source>
        <strain evidence="2">Expedition CK06-06</strain>
    </source>
</reference>
<evidence type="ECO:0000313" key="2">
    <source>
        <dbReference type="EMBL" id="GAG09973.1"/>
    </source>
</evidence>
<evidence type="ECO:0000259" key="1">
    <source>
        <dbReference type="Pfam" id="PF22888"/>
    </source>
</evidence>
<dbReference type="AlphaFoldDB" id="X0VBZ8"/>
<name>X0VBZ8_9ZZZZ</name>
<dbReference type="Pfam" id="PF22888">
    <property type="entry name" value="FIMAH"/>
    <property type="match status" value="1"/>
</dbReference>